<evidence type="ECO:0000313" key="2">
    <source>
        <dbReference type="Proteomes" id="UP001595793"/>
    </source>
</evidence>
<comment type="caution">
    <text evidence="1">The sequence shown here is derived from an EMBL/GenBank/DDBJ whole genome shotgun (WGS) entry which is preliminary data.</text>
</comment>
<dbReference type="Proteomes" id="UP001595793">
    <property type="component" value="Unassembled WGS sequence"/>
</dbReference>
<keyword evidence="2" id="KW-1185">Reference proteome</keyword>
<sequence>MINASGYFLRLGNSRYNLLKSYVGNEFAEPVVKFRYPRNVELICYIINENDVITHYGIGKKGLSAGTDLQKLNIRDIRKVDQPIKKQDILELCNSRHKKYIRNQFKKGGVLAIKSSDNFLSVFIDLNPDSAEYLKKYLIERRERISKLSINKKEVLATQKEALLTAMSIADIDRNQISGWDFNEEEDISSYLDGLNKMSLREDNMIINDLNNFPGFDAKKSTQYSSTVFKNQNTKLTVLLANRMPLEEILGTDLIYYNENYKCFILVQYKVMEREGDNFLFLINNTQFEDEVKRMYSIQSKIKNSEGKNSSDDFRINDDPFLLKLCPRIEFDPDDIGLCNGMYIPLSYYDVLKEDERIIGINGGKCISYLNVNRYFNYTSFKAVVEGGWIGTKFKPIGNN</sequence>
<dbReference type="RefSeq" id="WP_290233158.1">
    <property type="nucleotide sequence ID" value="NZ_JAUFPZ010000002.1"/>
</dbReference>
<accession>A0ABV8HA85</accession>
<evidence type="ECO:0000313" key="1">
    <source>
        <dbReference type="EMBL" id="MFC4029014.1"/>
    </source>
</evidence>
<organism evidence="1 2">
    <name type="scientific">Zunongwangia endophytica</name>
    <dbReference type="NCBI Taxonomy" id="1808945"/>
    <lineage>
        <taxon>Bacteria</taxon>
        <taxon>Pseudomonadati</taxon>
        <taxon>Bacteroidota</taxon>
        <taxon>Flavobacteriia</taxon>
        <taxon>Flavobacteriales</taxon>
        <taxon>Flavobacteriaceae</taxon>
        <taxon>Zunongwangia</taxon>
    </lineage>
</organism>
<protein>
    <submittedName>
        <fullName evidence="1">Uncharacterized protein</fullName>
    </submittedName>
</protein>
<proteinExistence type="predicted"/>
<reference evidence="2" key="1">
    <citation type="journal article" date="2019" name="Int. J. Syst. Evol. Microbiol.">
        <title>The Global Catalogue of Microorganisms (GCM) 10K type strain sequencing project: providing services to taxonomists for standard genome sequencing and annotation.</title>
        <authorList>
            <consortium name="The Broad Institute Genomics Platform"/>
            <consortium name="The Broad Institute Genome Sequencing Center for Infectious Disease"/>
            <person name="Wu L."/>
            <person name="Ma J."/>
        </authorList>
    </citation>
    <scope>NUCLEOTIDE SEQUENCE [LARGE SCALE GENOMIC DNA]</scope>
    <source>
        <strain evidence="2">CECT 9128</strain>
    </source>
</reference>
<name>A0ABV8HA85_9FLAO</name>
<gene>
    <name evidence="1" type="ORF">ACFOS1_16445</name>
</gene>
<dbReference type="EMBL" id="JBHSAS010000011">
    <property type="protein sequence ID" value="MFC4029014.1"/>
    <property type="molecule type" value="Genomic_DNA"/>
</dbReference>